<dbReference type="Proteomes" id="UP000603640">
    <property type="component" value="Unassembled WGS sequence"/>
</dbReference>
<dbReference type="InterPro" id="IPR039426">
    <property type="entry name" value="TonB-dep_rcpt-like"/>
</dbReference>
<evidence type="ECO:0000256" key="7">
    <source>
        <dbReference type="SAM" id="SignalP"/>
    </source>
</evidence>
<feature type="signal peptide" evidence="7">
    <location>
        <begin position="1"/>
        <end position="23"/>
    </location>
</feature>
<keyword evidence="9" id="KW-0675">Receptor</keyword>
<accession>A0A923SJA8</accession>
<gene>
    <name evidence="9" type="ORF">H8S84_12320</name>
</gene>
<feature type="domain" description="TonB-dependent transporter Oar-like beta-barrel" evidence="8">
    <location>
        <begin position="236"/>
        <end position="1051"/>
    </location>
</feature>
<keyword evidence="10" id="KW-1185">Reference proteome</keyword>
<keyword evidence="7" id="KW-0732">Signal</keyword>
<dbReference type="SUPFAM" id="SSF56935">
    <property type="entry name" value="Porins"/>
    <property type="match status" value="1"/>
</dbReference>
<dbReference type="Pfam" id="PF13620">
    <property type="entry name" value="CarboxypepD_reg"/>
    <property type="match status" value="1"/>
</dbReference>
<dbReference type="Gene3D" id="2.60.40.1120">
    <property type="entry name" value="Carboxypeptidase-like, regulatory domain"/>
    <property type="match status" value="1"/>
</dbReference>
<evidence type="ECO:0000259" key="8">
    <source>
        <dbReference type="Pfam" id="PF25183"/>
    </source>
</evidence>
<dbReference type="InterPro" id="IPR008969">
    <property type="entry name" value="CarboxyPept-like_regulatory"/>
</dbReference>
<dbReference type="EMBL" id="JACRVF010000003">
    <property type="protein sequence ID" value="MBC5993623.1"/>
    <property type="molecule type" value="Genomic_DNA"/>
</dbReference>
<name>A0A923SJA8_9BACT</name>
<organism evidence="9 10">
    <name type="scientific">Pontibacter cellulosilyticus</name>
    <dbReference type="NCBI Taxonomy" id="1720253"/>
    <lineage>
        <taxon>Bacteria</taxon>
        <taxon>Pseudomonadati</taxon>
        <taxon>Bacteroidota</taxon>
        <taxon>Cytophagia</taxon>
        <taxon>Cytophagales</taxon>
        <taxon>Hymenobacteraceae</taxon>
        <taxon>Pontibacter</taxon>
    </lineage>
</organism>
<keyword evidence="5" id="KW-0472">Membrane</keyword>
<reference evidence="9" key="1">
    <citation type="submission" date="2020-08" db="EMBL/GenBank/DDBJ databases">
        <title>Pontibacter sp. SD6 16S ribosomal RNA gene Genome sequencing and assembly.</title>
        <authorList>
            <person name="Kang M."/>
        </authorList>
    </citation>
    <scope>NUCLEOTIDE SEQUENCE</scope>
    <source>
        <strain evidence="9">SD6</strain>
    </source>
</reference>
<evidence type="ECO:0000256" key="6">
    <source>
        <dbReference type="ARBA" id="ARBA00023237"/>
    </source>
</evidence>
<keyword evidence="2" id="KW-0813">Transport</keyword>
<protein>
    <submittedName>
        <fullName evidence="9">TonB-dependent receptor</fullName>
    </submittedName>
</protein>
<evidence type="ECO:0000256" key="4">
    <source>
        <dbReference type="ARBA" id="ARBA00022692"/>
    </source>
</evidence>
<sequence>MKNIYSALCLALAMLLCTQYGWAQGVTTSSLTGIVTDSKGAGLPGATVVAVHTPSGTQYGTATNVDGRFNIVNMRVGGPYTINISYLGFQTSKIENVTLKLAEPFVLNASLSESGTELKEVVISGTKDKLLNAERSGAVTNVGIQEIQALPTISRSLNDFTRLTPQANGSSVGGGNYRQNQITVDGADFNNNFGIGSNLPAGGSPISLDAIEEISVNVTPFDVRQSGFIGSAVNAITRSGSNNFSGSLYSYYRTENQQGSKVGDFTITKQDMQFNQYGFRVGGPILKNKLFFFINGETEEQTRPGQARVAATAARPYGPSNPDVARPTEGELDNISNYLRNTYGYETGPYQGYDFVSDKTKFLARLDWNITNNHRFNIRYSQVESKDPSFVSSSRSPLQAYSNGFGRTNNNALHFRNSNYYNEANFYSLAAELNSNLGGMLANTFRATYTKQNDPRSSDSSPFPFVDILKDGQPFTSFGYEPFTYGNLRDVEMYSFVNNLTWIKGAHNFTFGAQADFNTTKNGFQRFATSYYTFRSWDDFVNGVKPLDFGITYSLEPGFAQAFPTFKFAQYSAYAQDEVNVTERLKVTGGLRLEYATYPEALKEHPLVSGLAFAGGEKLNTANLPKSALMFSPRAGFNWDVKGDRSVQLRGGTGIFTGKVPFVWIVSQAGDAGMLQITQQFETDRKNINDPSKYETPGPFNPNPAAYRPETVPTAGTSLPSSLTVIDENFKMPQTWKTSFAVDAKLPFGIVGTLEGIYNKDLNTAIFRNPNLVDPTALNIAGYPDNRMIYPANIQDRFYNPATRATKANNYTSVPVARGTAGGQAFNTVVLDNGSEGHYWSVTAKLEKQFANGLSATAAYVKSAAKNQYDGSGDQPLGAWGGNQTINGANFPELSHASYVVPDRVIASLSFRKEYFRHLGTTVSLFYEGSTQGRFSYVYSNDFNRDGQNGDLIYIPRDASEITFVPLTVGSGATAKTYTAKEQSDLFFAYIEQDDYLRSRKGQYAERNGALMPWRNQFDFKLLQDVFTNIGGKRNTLQFSVDIFNVGNFINSDWGVFRTVNASSILTPTNVSSLNANGTTVPTFRLATFGGEPVTTTFSDNRSISSTYYMQFGLRYIFN</sequence>
<keyword evidence="6" id="KW-0998">Cell outer membrane</keyword>
<keyword evidence="4" id="KW-0812">Transmembrane</keyword>
<evidence type="ECO:0000313" key="10">
    <source>
        <dbReference type="Proteomes" id="UP000603640"/>
    </source>
</evidence>
<dbReference type="InterPro" id="IPR057601">
    <property type="entry name" value="Oar-like_b-barrel"/>
</dbReference>
<dbReference type="AlphaFoldDB" id="A0A923SJA8"/>
<dbReference type="GO" id="GO:0044718">
    <property type="term" value="P:siderophore transmembrane transport"/>
    <property type="evidence" value="ECO:0007669"/>
    <property type="project" value="TreeGrafter"/>
</dbReference>
<comment type="caution">
    <text evidence="9">The sequence shown here is derived from an EMBL/GenBank/DDBJ whole genome shotgun (WGS) entry which is preliminary data.</text>
</comment>
<dbReference type="Pfam" id="PF25183">
    <property type="entry name" value="OMP_b-brl_4"/>
    <property type="match status" value="1"/>
</dbReference>
<keyword evidence="3" id="KW-1134">Transmembrane beta strand</keyword>
<dbReference type="Gene3D" id="2.40.170.20">
    <property type="entry name" value="TonB-dependent receptor, beta-barrel domain"/>
    <property type="match status" value="1"/>
</dbReference>
<comment type="subcellular location">
    <subcellularLocation>
        <location evidence="1">Cell outer membrane</location>
        <topology evidence="1">Multi-pass membrane protein</topology>
    </subcellularLocation>
</comment>
<proteinExistence type="predicted"/>
<dbReference type="PANTHER" id="PTHR30069">
    <property type="entry name" value="TONB-DEPENDENT OUTER MEMBRANE RECEPTOR"/>
    <property type="match status" value="1"/>
</dbReference>
<dbReference type="PANTHER" id="PTHR30069:SF46">
    <property type="entry name" value="OAR PROTEIN"/>
    <property type="match status" value="1"/>
</dbReference>
<evidence type="ECO:0000256" key="1">
    <source>
        <dbReference type="ARBA" id="ARBA00004571"/>
    </source>
</evidence>
<dbReference type="InterPro" id="IPR036942">
    <property type="entry name" value="Beta-barrel_TonB_sf"/>
</dbReference>
<evidence type="ECO:0000256" key="5">
    <source>
        <dbReference type="ARBA" id="ARBA00023136"/>
    </source>
</evidence>
<feature type="chain" id="PRO_5037735714" evidence="7">
    <location>
        <begin position="24"/>
        <end position="1119"/>
    </location>
</feature>
<evidence type="ECO:0000256" key="3">
    <source>
        <dbReference type="ARBA" id="ARBA00022452"/>
    </source>
</evidence>
<evidence type="ECO:0000313" key="9">
    <source>
        <dbReference type="EMBL" id="MBC5993623.1"/>
    </source>
</evidence>
<dbReference type="SUPFAM" id="SSF49464">
    <property type="entry name" value="Carboxypeptidase regulatory domain-like"/>
    <property type="match status" value="1"/>
</dbReference>
<dbReference type="GO" id="GO:0015344">
    <property type="term" value="F:siderophore uptake transmembrane transporter activity"/>
    <property type="evidence" value="ECO:0007669"/>
    <property type="project" value="TreeGrafter"/>
</dbReference>
<dbReference type="RefSeq" id="WP_187067639.1">
    <property type="nucleotide sequence ID" value="NZ_JACRVF010000003.1"/>
</dbReference>
<dbReference type="GO" id="GO:0009279">
    <property type="term" value="C:cell outer membrane"/>
    <property type="evidence" value="ECO:0007669"/>
    <property type="project" value="UniProtKB-SubCell"/>
</dbReference>
<evidence type="ECO:0000256" key="2">
    <source>
        <dbReference type="ARBA" id="ARBA00022448"/>
    </source>
</evidence>